<dbReference type="InterPro" id="IPR024370">
    <property type="entry name" value="PBP_domain"/>
</dbReference>
<evidence type="ECO:0000313" key="6">
    <source>
        <dbReference type="EMBL" id="APW58728.1"/>
    </source>
</evidence>
<dbReference type="KEGG" id="pbor:BSF38_00131"/>
<evidence type="ECO:0000256" key="1">
    <source>
        <dbReference type="ARBA" id="ARBA00008725"/>
    </source>
</evidence>
<protein>
    <recommendedName>
        <fullName evidence="4">Phosphate-binding protein</fullName>
    </recommendedName>
</protein>
<comment type="similarity">
    <text evidence="1 4">Belongs to the PstS family.</text>
</comment>
<dbReference type="Pfam" id="PF12849">
    <property type="entry name" value="PBP_like_2"/>
    <property type="match status" value="1"/>
</dbReference>
<evidence type="ECO:0000256" key="4">
    <source>
        <dbReference type="RuleBase" id="RU367119"/>
    </source>
</evidence>
<dbReference type="NCBIfam" id="TIGR02136">
    <property type="entry name" value="ptsS_2"/>
    <property type="match status" value="1"/>
</dbReference>
<gene>
    <name evidence="6" type="primary">pstS</name>
    <name evidence="6" type="ORF">BSF38_00131</name>
</gene>
<evidence type="ECO:0000256" key="3">
    <source>
        <dbReference type="ARBA" id="ARBA00022729"/>
    </source>
</evidence>
<dbReference type="PROSITE" id="PS51257">
    <property type="entry name" value="PROKAR_LIPOPROTEIN"/>
    <property type="match status" value="1"/>
</dbReference>
<evidence type="ECO:0000313" key="7">
    <source>
        <dbReference type="Proteomes" id="UP000186309"/>
    </source>
</evidence>
<keyword evidence="3" id="KW-0732">Signal</keyword>
<dbReference type="EMBL" id="CP019082">
    <property type="protein sequence ID" value="APW58728.1"/>
    <property type="molecule type" value="Genomic_DNA"/>
</dbReference>
<dbReference type="Proteomes" id="UP000186309">
    <property type="component" value="Chromosome"/>
</dbReference>
<keyword evidence="2 4" id="KW-0813">Transport</keyword>
<keyword evidence="7" id="KW-1185">Reference proteome</keyword>
<dbReference type="RefSeq" id="WP_076350505.1">
    <property type="nucleotide sequence ID" value="NZ_CP019082.1"/>
</dbReference>
<name>A0A1U7CIJ7_9BACT</name>
<keyword evidence="4" id="KW-0592">Phosphate transport</keyword>
<feature type="domain" description="PBP" evidence="5">
    <location>
        <begin position="36"/>
        <end position="285"/>
    </location>
</feature>
<dbReference type="CDD" id="cd13654">
    <property type="entry name" value="PBP2_phosphate_like_2"/>
    <property type="match status" value="1"/>
</dbReference>
<evidence type="ECO:0000256" key="2">
    <source>
        <dbReference type="ARBA" id="ARBA00022448"/>
    </source>
</evidence>
<dbReference type="STRING" id="1387353.BSF38_00131"/>
<dbReference type="InterPro" id="IPR050811">
    <property type="entry name" value="Phosphate_ABC_transporter"/>
</dbReference>
<dbReference type="GO" id="GO:0006817">
    <property type="term" value="P:phosphate ion transport"/>
    <property type="evidence" value="ECO:0007669"/>
    <property type="project" value="UniProtKB-UniRule"/>
</dbReference>
<evidence type="ECO:0000259" key="5">
    <source>
        <dbReference type="Pfam" id="PF12849"/>
    </source>
</evidence>
<dbReference type="PANTHER" id="PTHR30570">
    <property type="entry name" value="PERIPLASMIC PHOSPHATE BINDING COMPONENT OF PHOSPHATE ABC TRANSPORTER"/>
    <property type="match status" value="1"/>
</dbReference>
<dbReference type="GO" id="GO:0042301">
    <property type="term" value="F:phosphate ion binding"/>
    <property type="evidence" value="ECO:0007669"/>
    <property type="project" value="UniProtKB-UniRule"/>
</dbReference>
<dbReference type="AlphaFoldDB" id="A0A1U7CIJ7"/>
<dbReference type="SUPFAM" id="SSF53850">
    <property type="entry name" value="Periplasmic binding protein-like II"/>
    <property type="match status" value="1"/>
</dbReference>
<dbReference type="InterPro" id="IPR011862">
    <property type="entry name" value="Phos-bd"/>
</dbReference>
<accession>A0A1U7CIJ7</accession>
<dbReference type="Gene3D" id="3.40.190.10">
    <property type="entry name" value="Periplasmic binding protein-like II"/>
    <property type="match status" value="2"/>
</dbReference>
<sequence>MRFYRMTLSAVGLGLACAVGGGCGGGGEGVDGLTPSASIIIDGSSTVFRISKAAQEGFSAVEPEVTVVVDNHGTGGGFGRYLQGEVDIVDASRDAKPDEEAKSKSQGIEWTRFLVGYDGITLAINPKNTFVKSLTVEQLKKLWAAGSTIKTWKDLDPSWPDQKIVLYSPDNDSGTFEFFVEAILGKGTHQRDGVQQSSDDNILVNGVASDPDGLGYFGYAYYASNKDRLGCLAVQAGPDAKPVAPNPESIADKSYTPLSRPLYIFVKNSASRRPEVAKFLKYYLDNVETLAQKGGYDPPTPEDVAADRQALAKLAPQGDGGEPTPAKTP</sequence>
<dbReference type="PANTHER" id="PTHR30570:SF1">
    <property type="entry name" value="PHOSPHATE-BINDING PROTEIN PSTS"/>
    <property type="match status" value="1"/>
</dbReference>
<proteinExistence type="inferred from homology"/>
<comment type="function">
    <text evidence="4">Involved in the system for phosphate transport across the cytoplasmic membrane.</text>
</comment>
<reference evidence="7" key="1">
    <citation type="submission" date="2016-12" db="EMBL/GenBank/DDBJ databases">
        <title>Comparative genomics of four Isosphaeraceae planctomycetes: a common pool of plasmids and glycoside hydrolase genes.</title>
        <authorList>
            <person name="Ivanova A."/>
        </authorList>
    </citation>
    <scope>NUCLEOTIDE SEQUENCE [LARGE SCALE GENOMIC DNA]</scope>
    <source>
        <strain evidence="7">PX4</strain>
    </source>
</reference>
<organism evidence="6 7">
    <name type="scientific">Paludisphaera borealis</name>
    <dbReference type="NCBI Taxonomy" id="1387353"/>
    <lineage>
        <taxon>Bacteria</taxon>
        <taxon>Pseudomonadati</taxon>
        <taxon>Planctomycetota</taxon>
        <taxon>Planctomycetia</taxon>
        <taxon>Isosphaerales</taxon>
        <taxon>Isosphaeraceae</taxon>
        <taxon>Paludisphaera</taxon>
    </lineage>
</organism>